<gene>
    <name evidence="1" type="ordered locus">Sinac_4944</name>
</gene>
<sequence length="214" mass="23350">MTQSSNDLSQEVSKISDLFSSLSERLLGAARQLHSPGSPPPEGLIEELGQARREFVGLRDRTRERAEALHVALPSSETLDTVQGLTAVLDLVAESEVRQSKAEESRRRALSVLDRVLNLTHSADHEFAPLRDCQNQARTLRETIADGPWTVLPPETEPLSEGEHPFASLLTLVEDRDVLNDDLWGSLHDTIGSTFGRSLAAAAARSKLVPSPSS</sequence>
<dbReference type="HOGENOM" id="CLU_1288168_0_0_0"/>
<dbReference type="AlphaFoldDB" id="L0DJS6"/>
<evidence type="ECO:0000313" key="2">
    <source>
        <dbReference type="Proteomes" id="UP000010798"/>
    </source>
</evidence>
<proteinExistence type="predicted"/>
<dbReference type="STRING" id="886293.Sinac_4944"/>
<dbReference type="RefSeq" id="WP_015248208.1">
    <property type="nucleotide sequence ID" value="NC_019892.1"/>
</dbReference>
<dbReference type="OrthoDB" id="442171at2"/>
<dbReference type="KEGG" id="saci:Sinac_4944"/>
<dbReference type="Proteomes" id="UP000010798">
    <property type="component" value="Chromosome"/>
</dbReference>
<protein>
    <submittedName>
        <fullName evidence="1">Uncharacterized protein</fullName>
    </submittedName>
</protein>
<evidence type="ECO:0000313" key="1">
    <source>
        <dbReference type="EMBL" id="AGA29100.1"/>
    </source>
</evidence>
<organism evidence="1 2">
    <name type="scientific">Singulisphaera acidiphila (strain ATCC BAA-1392 / DSM 18658 / VKM B-2454 / MOB10)</name>
    <dbReference type="NCBI Taxonomy" id="886293"/>
    <lineage>
        <taxon>Bacteria</taxon>
        <taxon>Pseudomonadati</taxon>
        <taxon>Planctomycetota</taxon>
        <taxon>Planctomycetia</taxon>
        <taxon>Isosphaerales</taxon>
        <taxon>Isosphaeraceae</taxon>
        <taxon>Singulisphaera</taxon>
    </lineage>
</organism>
<accession>L0DJS6</accession>
<keyword evidence="2" id="KW-1185">Reference proteome</keyword>
<dbReference type="EMBL" id="CP003364">
    <property type="protein sequence ID" value="AGA29100.1"/>
    <property type="molecule type" value="Genomic_DNA"/>
</dbReference>
<dbReference type="eggNOG" id="COG0457">
    <property type="taxonomic scope" value="Bacteria"/>
</dbReference>
<name>L0DJS6_SINAD</name>
<reference evidence="1 2" key="1">
    <citation type="submission" date="2012-02" db="EMBL/GenBank/DDBJ databases">
        <title>Complete sequence of chromosome of Singulisphaera acidiphila DSM 18658.</title>
        <authorList>
            <consortium name="US DOE Joint Genome Institute (JGI-PGF)"/>
            <person name="Lucas S."/>
            <person name="Copeland A."/>
            <person name="Lapidus A."/>
            <person name="Glavina del Rio T."/>
            <person name="Dalin E."/>
            <person name="Tice H."/>
            <person name="Bruce D."/>
            <person name="Goodwin L."/>
            <person name="Pitluck S."/>
            <person name="Peters L."/>
            <person name="Ovchinnikova G."/>
            <person name="Chertkov O."/>
            <person name="Kyrpides N."/>
            <person name="Mavromatis K."/>
            <person name="Ivanova N."/>
            <person name="Brettin T."/>
            <person name="Detter J.C."/>
            <person name="Han C."/>
            <person name="Larimer F."/>
            <person name="Land M."/>
            <person name="Hauser L."/>
            <person name="Markowitz V."/>
            <person name="Cheng J.-F."/>
            <person name="Hugenholtz P."/>
            <person name="Woyke T."/>
            <person name="Wu D."/>
            <person name="Tindall B."/>
            <person name="Pomrenke H."/>
            <person name="Brambilla E."/>
            <person name="Klenk H.-P."/>
            <person name="Eisen J.A."/>
        </authorList>
    </citation>
    <scope>NUCLEOTIDE SEQUENCE [LARGE SCALE GENOMIC DNA]</scope>
    <source>
        <strain evidence="2">ATCC BAA-1392 / DSM 18658 / VKM B-2454 / MOB10</strain>
    </source>
</reference>